<feature type="transmembrane region" description="Helical" evidence="1">
    <location>
        <begin position="20"/>
        <end position="39"/>
    </location>
</feature>
<keyword evidence="3" id="KW-1185">Reference proteome</keyword>
<name>A0ABQ2RXW4_9DEIO</name>
<organism evidence="2 3">
    <name type="scientific">Deinococcus seoulensis</name>
    <dbReference type="NCBI Taxonomy" id="1837379"/>
    <lineage>
        <taxon>Bacteria</taxon>
        <taxon>Thermotogati</taxon>
        <taxon>Deinococcota</taxon>
        <taxon>Deinococci</taxon>
        <taxon>Deinococcales</taxon>
        <taxon>Deinococcaceae</taxon>
        <taxon>Deinococcus</taxon>
    </lineage>
</organism>
<dbReference type="EMBL" id="BMQM01000026">
    <property type="protein sequence ID" value="GGR67594.1"/>
    <property type="molecule type" value="Genomic_DNA"/>
</dbReference>
<keyword evidence="1" id="KW-0812">Transmembrane</keyword>
<sequence>MTLSRHRWSALRAVLSPRTVLGTALDALLIGTLCLLWLTQMFWGRPFMRMTDEWTKFTFFAHIAGSVGIAAWLCSLGLAAWHRPLDTAWWRVAAQALLTGALVSFVAGALYSLGGLPSGPLIVLSLLPVAATMAVMMAAMSGLLPVAGFLTNRSAAWVRRHAQGR</sequence>
<keyword evidence="1" id="KW-0472">Membrane</keyword>
<feature type="transmembrane region" description="Helical" evidence="1">
    <location>
        <begin position="93"/>
        <end position="114"/>
    </location>
</feature>
<gene>
    <name evidence="2" type="ORF">GCM10008959_32160</name>
</gene>
<feature type="transmembrane region" description="Helical" evidence="1">
    <location>
        <begin position="126"/>
        <end position="150"/>
    </location>
</feature>
<evidence type="ECO:0000256" key="1">
    <source>
        <dbReference type="SAM" id="Phobius"/>
    </source>
</evidence>
<evidence type="ECO:0000313" key="2">
    <source>
        <dbReference type="EMBL" id="GGR67594.1"/>
    </source>
</evidence>
<reference evidence="3" key="1">
    <citation type="journal article" date="2019" name="Int. J. Syst. Evol. Microbiol.">
        <title>The Global Catalogue of Microorganisms (GCM) 10K type strain sequencing project: providing services to taxonomists for standard genome sequencing and annotation.</title>
        <authorList>
            <consortium name="The Broad Institute Genomics Platform"/>
            <consortium name="The Broad Institute Genome Sequencing Center for Infectious Disease"/>
            <person name="Wu L."/>
            <person name="Ma J."/>
        </authorList>
    </citation>
    <scope>NUCLEOTIDE SEQUENCE [LARGE SCALE GENOMIC DNA]</scope>
    <source>
        <strain evidence="3">JCM 31404</strain>
    </source>
</reference>
<accession>A0ABQ2RXW4</accession>
<protein>
    <recommendedName>
        <fullName evidence="4">Polysaccharide biosynthesis protein</fullName>
    </recommendedName>
</protein>
<feature type="transmembrane region" description="Helical" evidence="1">
    <location>
        <begin position="59"/>
        <end position="81"/>
    </location>
</feature>
<dbReference type="RefSeq" id="WP_189066003.1">
    <property type="nucleotide sequence ID" value="NZ_BMQM01000026.1"/>
</dbReference>
<keyword evidence="1" id="KW-1133">Transmembrane helix</keyword>
<proteinExistence type="predicted"/>
<comment type="caution">
    <text evidence="2">The sequence shown here is derived from an EMBL/GenBank/DDBJ whole genome shotgun (WGS) entry which is preliminary data.</text>
</comment>
<evidence type="ECO:0008006" key="4">
    <source>
        <dbReference type="Google" id="ProtNLM"/>
    </source>
</evidence>
<evidence type="ECO:0000313" key="3">
    <source>
        <dbReference type="Proteomes" id="UP000634308"/>
    </source>
</evidence>
<dbReference type="Proteomes" id="UP000634308">
    <property type="component" value="Unassembled WGS sequence"/>
</dbReference>